<organism evidence="16 17">
    <name type="scientific">Caldinitratiruptor microaerophilus</name>
    <dbReference type="NCBI Taxonomy" id="671077"/>
    <lineage>
        <taxon>Bacteria</taxon>
        <taxon>Bacillati</taxon>
        <taxon>Bacillota</taxon>
        <taxon>Clostridia</taxon>
        <taxon>Eubacteriales</taxon>
        <taxon>Symbiobacteriaceae</taxon>
        <taxon>Caldinitratiruptor</taxon>
    </lineage>
</organism>
<dbReference type="PANTHER" id="PTHR22749">
    <property type="entry name" value="RIBOFLAVIN KINASE/FMN ADENYLYLTRANSFERASE"/>
    <property type="match status" value="1"/>
</dbReference>
<keyword evidence="6 14" id="KW-0548">Nucleotidyltransferase</keyword>
<dbReference type="GO" id="GO:0008531">
    <property type="term" value="F:riboflavin kinase activity"/>
    <property type="evidence" value="ECO:0007669"/>
    <property type="project" value="UniProtKB-UniRule"/>
</dbReference>
<dbReference type="Gene3D" id="2.40.30.30">
    <property type="entry name" value="Riboflavin kinase-like"/>
    <property type="match status" value="1"/>
</dbReference>
<dbReference type="GO" id="GO:0009231">
    <property type="term" value="P:riboflavin biosynthetic process"/>
    <property type="evidence" value="ECO:0007669"/>
    <property type="project" value="InterPro"/>
</dbReference>
<dbReference type="FunFam" id="3.40.50.620:FF:000021">
    <property type="entry name" value="Riboflavin biosynthesis protein"/>
    <property type="match status" value="1"/>
</dbReference>
<keyword evidence="10 14" id="KW-0067">ATP-binding</keyword>
<dbReference type="CDD" id="cd02064">
    <property type="entry name" value="FAD_synthetase_N"/>
    <property type="match status" value="1"/>
</dbReference>
<evidence type="ECO:0000256" key="2">
    <source>
        <dbReference type="ARBA" id="ARBA00005201"/>
    </source>
</evidence>
<gene>
    <name evidence="16" type="primary">ribF</name>
    <name evidence="16" type="ORF">caldi_04970</name>
</gene>
<dbReference type="AlphaFoldDB" id="A0AA35CI67"/>
<dbReference type="EMBL" id="AP025628">
    <property type="protein sequence ID" value="BDG59407.1"/>
    <property type="molecule type" value="Genomic_DNA"/>
</dbReference>
<feature type="domain" description="Riboflavin kinase" evidence="15">
    <location>
        <begin position="187"/>
        <end position="324"/>
    </location>
</feature>
<dbReference type="NCBIfam" id="TIGR00083">
    <property type="entry name" value="ribF"/>
    <property type="match status" value="1"/>
</dbReference>
<dbReference type="Pfam" id="PF01687">
    <property type="entry name" value="Flavokinase"/>
    <property type="match status" value="1"/>
</dbReference>
<comment type="catalytic activity">
    <reaction evidence="13 14">
        <text>FMN + ATP + H(+) = FAD + diphosphate</text>
        <dbReference type="Rhea" id="RHEA:17237"/>
        <dbReference type="ChEBI" id="CHEBI:15378"/>
        <dbReference type="ChEBI" id="CHEBI:30616"/>
        <dbReference type="ChEBI" id="CHEBI:33019"/>
        <dbReference type="ChEBI" id="CHEBI:57692"/>
        <dbReference type="ChEBI" id="CHEBI:58210"/>
        <dbReference type="EC" id="2.7.7.2"/>
    </reaction>
</comment>
<evidence type="ECO:0000256" key="4">
    <source>
        <dbReference type="ARBA" id="ARBA00022643"/>
    </source>
</evidence>
<name>A0AA35CI67_9FIRM</name>
<keyword evidence="8 14" id="KW-0418">Kinase</keyword>
<evidence type="ECO:0000256" key="11">
    <source>
        <dbReference type="ARBA" id="ARBA00023268"/>
    </source>
</evidence>
<keyword evidence="9 14" id="KW-0274">FAD</keyword>
<evidence type="ECO:0000256" key="6">
    <source>
        <dbReference type="ARBA" id="ARBA00022695"/>
    </source>
</evidence>
<dbReference type="InterPro" id="IPR014729">
    <property type="entry name" value="Rossmann-like_a/b/a_fold"/>
</dbReference>
<dbReference type="RefSeq" id="WP_264843538.1">
    <property type="nucleotide sequence ID" value="NZ_AP025628.1"/>
</dbReference>
<evidence type="ECO:0000256" key="14">
    <source>
        <dbReference type="PIRNR" id="PIRNR004491"/>
    </source>
</evidence>
<evidence type="ECO:0000259" key="15">
    <source>
        <dbReference type="SMART" id="SM00904"/>
    </source>
</evidence>
<dbReference type="PANTHER" id="PTHR22749:SF6">
    <property type="entry name" value="RIBOFLAVIN KINASE"/>
    <property type="match status" value="1"/>
</dbReference>
<dbReference type="GO" id="GO:0006747">
    <property type="term" value="P:FAD biosynthetic process"/>
    <property type="evidence" value="ECO:0007669"/>
    <property type="project" value="UniProtKB-UniRule"/>
</dbReference>
<keyword evidence="11" id="KW-0511">Multifunctional enzyme</keyword>
<dbReference type="EC" id="2.7.1.26" evidence="14"/>
<dbReference type="GO" id="GO:0003919">
    <property type="term" value="F:FMN adenylyltransferase activity"/>
    <property type="evidence" value="ECO:0007669"/>
    <property type="project" value="UniProtKB-UniRule"/>
</dbReference>
<dbReference type="InterPro" id="IPR015865">
    <property type="entry name" value="Riboflavin_kinase_bac/euk"/>
</dbReference>
<comment type="pathway">
    <text evidence="1 14">Cofactor biosynthesis; FAD biosynthesis; FAD from FMN: step 1/1.</text>
</comment>
<evidence type="ECO:0000256" key="12">
    <source>
        <dbReference type="ARBA" id="ARBA00047880"/>
    </source>
</evidence>
<dbReference type="Proteomes" id="UP001163687">
    <property type="component" value="Chromosome"/>
</dbReference>
<dbReference type="GO" id="GO:0005524">
    <property type="term" value="F:ATP binding"/>
    <property type="evidence" value="ECO:0007669"/>
    <property type="project" value="UniProtKB-UniRule"/>
</dbReference>
<evidence type="ECO:0000256" key="9">
    <source>
        <dbReference type="ARBA" id="ARBA00022827"/>
    </source>
</evidence>
<dbReference type="InterPro" id="IPR023465">
    <property type="entry name" value="Riboflavin_kinase_dom_sf"/>
</dbReference>
<evidence type="ECO:0000256" key="3">
    <source>
        <dbReference type="ARBA" id="ARBA00022630"/>
    </source>
</evidence>
<keyword evidence="4 14" id="KW-0288">FMN</keyword>
<evidence type="ECO:0000256" key="5">
    <source>
        <dbReference type="ARBA" id="ARBA00022679"/>
    </source>
</evidence>
<dbReference type="InterPro" id="IPR015864">
    <property type="entry name" value="FAD_synthase"/>
</dbReference>
<dbReference type="GO" id="GO:0009398">
    <property type="term" value="P:FMN biosynthetic process"/>
    <property type="evidence" value="ECO:0007669"/>
    <property type="project" value="UniProtKB-UniRule"/>
</dbReference>
<evidence type="ECO:0000256" key="10">
    <source>
        <dbReference type="ARBA" id="ARBA00022840"/>
    </source>
</evidence>
<sequence>MGPEMELVRSVEQVPRHPGGNRVAIGMWDGVHLGHQSILRALVDSARAAGGQSVVMGFDPHPMALLRPEEAPRHLQSVEERADVLAALGVDVHLVIPFTREFADLTADQFVDRILIGDLCARQVMVGFNFTFGRGGRGTAGTLVELCARHGVEVRVFEPVRLGGETVSSTAVRYLLAAGEVGRAGELLGRPFALSGEVIPGDRRGRRLGFPTANLNTAAGRQLPAPGVYAVRVTVLPPGRHAVLPHEGGVTRYGGMLNLGTRPTVGGTGLRVEVHLFGFQGDLYGRRLQVEFVRRLRAERAFPDLDALARQLHQDERNARAALAEFDPSLLSA</sequence>
<dbReference type="InterPro" id="IPR023468">
    <property type="entry name" value="Riboflavin_kinase"/>
</dbReference>
<evidence type="ECO:0000256" key="7">
    <source>
        <dbReference type="ARBA" id="ARBA00022741"/>
    </source>
</evidence>
<keyword evidence="17" id="KW-1185">Reference proteome</keyword>
<proteinExistence type="inferred from homology"/>
<dbReference type="Gene3D" id="3.40.50.620">
    <property type="entry name" value="HUPs"/>
    <property type="match status" value="1"/>
</dbReference>
<accession>A0AA35CI67</accession>
<evidence type="ECO:0000256" key="13">
    <source>
        <dbReference type="ARBA" id="ARBA00049494"/>
    </source>
</evidence>
<reference evidence="16" key="1">
    <citation type="submission" date="2022-03" db="EMBL/GenBank/DDBJ databases">
        <title>Complete genome sequence of Caldinitratiruptor microaerophilus.</title>
        <authorList>
            <person name="Mukaiyama R."/>
            <person name="Nishiyama T."/>
            <person name="Ueda K."/>
        </authorList>
    </citation>
    <scope>NUCLEOTIDE SEQUENCE</scope>
    <source>
        <strain evidence="16">JCM 16183</strain>
    </source>
</reference>
<dbReference type="KEGG" id="cmic:caldi_04970"/>
<dbReference type="SUPFAM" id="SSF82114">
    <property type="entry name" value="Riboflavin kinase-like"/>
    <property type="match status" value="1"/>
</dbReference>
<dbReference type="SUPFAM" id="SSF52374">
    <property type="entry name" value="Nucleotidylyl transferase"/>
    <property type="match status" value="1"/>
</dbReference>
<dbReference type="InterPro" id="IPR002606">
    <property type="entry name" value="Riboflavin_kinase_bac"/>
</dbReference>
<dbReference type="PIRSF" id="PIRSF004491">
    <property type="entry name" value="FAD_Synth"/>
    <property type="match status" value="1"/>
</dbReference>
<dbReference type="NCBIfam" id="NF004160">
    <property type="entry name" value="PRK05627.1-3"/>
    <property type="match status" value="1"/>
</dbReference>
<protein>
    <recommendedName>
        <fullName evidence="14">Riboflavin biosynthesis protein</fullName>
    </recommendedName>
    <domain>
        <recommendedName>
            <fullName evidence="14">Riboflavin kinase</fullName>
            <ecNumber evidence="14">2.7.1.26</ecNumber>
        </recommendedName>
        <alternativeName>
            <fullName evidence="14">Flavokinase</fullName>
        </alternativeName>
    </domain>
    <domain>
        <recommendedName>
            <fullName evidence="14">FMN adenylyltransferase</fullName>
            <ecNumber evidence="14">2.7.7.2</ecNumber>
        </recommendedName>
        <alternativeName>
            <fullName evidence="14">FAD pyrophosphorylase</fullName>
        </alternativeName>
        <alternativeName>
            <fullName evidence="14">FAD synthase</fullName>
        </alternativeName>
    </domain>
</protein>
<evidence type="ECO:0000313" key="16">
    <source>
        <dbReference type="EMBL" id="BDG59407.1"/>
    </source>
</evidence>
<evidence type="ECO:0000256" key="1">
    <source>
        <dbReference type="ARBA" id="ARBA00004726"/>
    </source>
</evidence>
<keyword evidence="7 14" id="KW-0547">Nucleotide-binding</keyword>
<evidence type="ECO:0000313" key="17">
    <source>
        <dbReference type="Proteomes" id="UP001163687"/>
    </source>
</evidence>
<keyword evidence="3 14" id="KW-0285">Flavoprotein</keyword>
<dbReference type="Pfam" id="PF06574">
    <property type="entry name" value="FAD_syn"/>
    <property type="match status" value="1"/>
</dbReference>
<comment type="pathway">
    <text evidence="2 14">Cofactor biosynthesis; FMN biosynthesis; FMN from riboflavin (ATP route): step 1/1.</text>
</comment>
<comment type="catalytic activity">
    <reaction evidence="12 14">
        <text>riboflavin + ATP = FMN + ADP + H(+)</text>
        <dbReference type="Rhea" id="RHEA:14357"/>
        <dbReference type="ChEBI" id="CHEBI:15378"/>
        <dbReference type="ChEBI" id="CHEBI:30616"/>
        <dbReference type="ChEBI" id="CHEBI:57986"/>
        <dbReference type="ChEBI" id="CHEBI:58210"/>
        <dbReference type="ChEBI" id="CHEBI:456216"/>
        <dbReference type="EC" id="2.7.1.26"/>
    </reaction>
</comment>
<keyword evidence="5 14" id="KW-0808">Transferase</keyword>
<comment type="similarity">
    <text evidence="14">Belongs to the ribF family.</text>
</comment>
<evidence type="ECO:0000256" key="8">
    <source>
        <dbReference type="ARBA" id="ARBA00022777"/>
    </source>
</evidence>
<dbReference type="SMART" id="SM00904">
    <property type="entry name" value="Flavokinase"/>
    <property type="match status" value="1"/>
</dbReference>
<dbReference type="EC" id="2.7.7.2" evidence="14"/>